<evidence type="ECO:0000256" key="1">
    <source>
        <dbReference type="ARBA" id="ARBA00012344"/>
    </source>
</evidence>
<protein>
    <recommendedName>
        <fullName evidence="1">glutathione-specific gamma-glutamylcyclotransferase</fullName>
        <ecNumber evidence="1">4.3.2.7</ecNumber>
    </recommendedName>
</protein>
<dbReference type="SUPFAM" id="SSF110857">
    <property type="entry name" value="Gamma-glutamyl cyclotransferase-like"/>
    <property type="match status" value="1"/>
</dbReference>
<dbReference type="EC" id="4.3.2.7" evidence="1"/>
<sequence>MTSVSIQPGIEYAHTRERLATGSLVESLRANPPAGVRFRTDAEMEETLEAILRGHDPASDLHVFGYGSLMWNPAMDASHASVAHVRGWHRSFCLRSLIGRGSPQAPGAMLGLDRGGACRGLLFRIDAAKVQAELRLLWRREMFPGAYDARWIPASTEAGAFRALAFVVNRRHERYIGRHPAPDVAHLIRTGHGTLGSSRAYFDSTLGMLETLGIRDAGMERLRAAVLASDRAAPLA</sequence>
<dbReference type="Pfam" id="PF04752">
    <property type="entry name" value="ChaC"/>
    <property type="match status" value="1"/>
</dbReference>
<dbReference type="CDD" id="cd06661">
    <property type="entry name" value="GGCT_like"/>
    <property type="match status" value="1"/>
</dbReference>
<dbReference type="InterPro" id="IPR006840">
    <property type="entry name" value="ChaC"/>
</dbReference>
<dbReference type="PANTHER" id="PTHR12192">
    <property type="entry name" value="CATION TRANSPORT PROTEIN CHAC-RELATED"/>
    <property type="match status" value="1"/>
</dbReference>
<dbReference type="PANTHER" id="PTHR12192:SF2">
    <property type="entry name" value="GLUTATHIONE-SPECIFIC GAMMA-GLUTAMYLCYCLOTRANSFERASE 2"/>
    <property type="match status" value="1"/>
</dbReference>
<organism evidence="3 4">
    <name type="scientific">Variovorax ureilyticus</name>
    <dbReference type="NCBI Taxonomy" id="1836198"/>
    <lineage>
        <taxon>Bacteria</taxon>
        <taxon>Pseudomonadati</taxon>
        <taxon>Pseudomonadota</taxon>
        <taxon>Betaproteobacteria</taxon>
        <taxon>Burkholderiales</taxon>
        <taxon>Comamonadaceae</taxon>
        <taxon>Variovorax</taxon>
    </lineage>
</organism>
<accession>A0ABU8VD89</accession>
<dbReference type="InterPro" id="IPR013024">
    <property type="entry name" value="GGCT-like"/>
</dbReference>
<keyword evidence="4" id="KW-1185">Reference proteome</keyword>
<dbReference type="Gene3D" id="3.10.490.10">
    <property type="entry name" value="Gamma-glutamyl cyclotransferase-like"/>
    <property type="match status" value="1"/>
</dbReference>
<evidence type="ECO:0000313" key="4">
    <source>
        <dbReference type="Proteomes" id="UP001365846"/>
    </source>
</evidence>
<evidence type="ECO:0000256" key="2">
    <source>
        <dbReference type="ARBA" id="ARBA00023239"/>
    </source>
</evidence>
<reference evidence="3 4" key="1">
    <citation type="submission" date="2024-03" db="EMBL/GenBank/DDBJ databases">
        <title>Novel species of the genus Variovorax.</title>
        <authorList>
            <person name="Liu Q."/>
            <person name="Xin Y.-H."/>
        </authorList>
    </citation>
    <scope>NUCLEOTIDE SEQUENCE [LARGE SCALE GENOMIC DNA]</scope>
    <source>
        <strain evidence="3 4">KACC 18899</strain>
    </source>
</reference>
<proteinExistence type="predicted"/>
<gene>
    <name evidence="3" type="ORF">WKW77_07095</name>
</gene>
<dbReference type="Proteomes" id="UP001365846">
    <property type="component" value="Unassembled WGS sequence"/>
</dbReference>
<dbReference type="RefSeq" id="WP_340356138.1">
    <property type="nucleotide sequence ID" value="NZ_JBBKZU010000002.1"/>
</dbReference>
<dbReference type="InterPro" id="IPR036568">
    <property type="entry name" value="GGCT-like_sf"/>
</dbReference>
<dbReference type="EMBL" id="JBBKZU010000002">
    <property type="protein sequence ID" value="MEJ8810829.1"/>
    <property type="molecule type" value="Genomic_DNA"/>
</dbReference>
<keyword evidence="2" id="KW-0456">Lyase</keyword>
<name>A0ABU8VD89_9BURK</name>
<evidence type="ECO:0000313" key="3">
    <source>
        <dbReference type="EMBL" id="MEJ8810829.1"/>
    </source>
</evidence>
<comment type="caution">
    <text evidence="3">The sequence shown here is derived from an EMBL/GenBank/DDBJ whole genome shotgun (WGS) entry which is preliminary data.</text>
</comment>